<feature type="domain" description="AB hydrolase-1" evidence="1">
    <location>
        <begin position="66"/>
        <end position="284"/>
    </location>
</feature>
<organism evidence="2 3">
    <name type="scientific">Pendulispora brunnea</name>
    <dbReference type="NCBI Taxonomy" id="2905690"/>
    <lineage>
        <taxon>Bacteria</taxon>
        <taxon>Pseudomonadati</taxon>
        <taxon>Myxococcota</taxon>
        <taxon>Myxococcia</taxon>
        <taxon>Myxococcales</taxon>
        <taxon>Sorangiineae</taxon>
        <taxon>Pendulisporaceae</taxon>
        <taxon>Pendulispora</taxon>
    </lineage>
</organism>
<dbReference type="Pfam" id="PF00561">
    <property type="entry name" value="Abhydrolase_1"/>
    <property type="match status" value="1"/>
</dbReference>
<dbReference type="EMBL" id="CP089982">
    <property type="protein sequence ID" value="WXA95687.1"/>
    <property type="molecule type" value="Genomic_DNA"/>
</dbReference>
<dbReference type="InterPro" id="IPR000073">
    <property type="entry name" value="AB_hydrolase_1"/>
</dbReference>
<evidence type="ECO:0000313" key="2">
    <source>
        <dbReference type="EMBL" id="WXA95687.1"/>
    </source>
</evidence>
<accession>A0ABZ2KAI2</accession>
<sequence>MHRRQFMQMTISALAAGLVTQCKSSPSRASMPVSMDAAAFRAERRYVETRFGKIAYVERGAGKAALFLHGFPLNGYQWRGALERLSVRRRCLAPDFMALGHSQVAEGQSVAPDAQVAMLIAFLDRLAIPAVDVVASDMGGIVAQLLVARHPDRVRTLLLTNCDVEREGAPASVRSLLADESIARTARGLAGQAYSKPEELREETIDTYLVPLRRMPIKSYRTAFEVNALAGIEAALRRCTVPARIVWGMADRIFSPASAGYLDDILPESQGVTEIEGAKLFFPEEYPDLLADEARLLWGKG</sequence>
<name>A0ABZ2KAI2_9BACT</name>
<dbReference type="PANTHER" id="PTHR43798">
    <property type="entry name" value="MONOACYLGLYCEROL LIPASE"/>
    <property type="match status" value="1"/>
</dbReference>
<dbReference type="PANTHER" id="PTHR43798:SF33">
    <property type="entry name" value="HYDROLASE, PUTATIVE (AFU_ORTHOLOGUE AFUA_2G14860)-RELATED"/>
    <property type="match status" value="1"/>
</dbReference>
<dbReference type="PRINTS" id="PR00111">
    <property type="entry name" value="ABHYDROLASE"/>
</dbReference>
<dbReference type="RefSeq" id="WP_394846294.1">
    <property type="nucleotide sequence ID" value="NZ_CP089982.1"/>
</dbReference>
<proteinExistence type="predicted"/>
<dbReference type="GO" id="GO:0016787">
    <property type="term" value="F:hydrolase activity"/>
    <property type="evidence" value="ECO:0007669"/>
    <property type="project" value="UniProtKB-KW"/>
</dbReference>
<keyword evidence="3" id="KW-1185">Reference proteome</keyword>
<reference evidence="2 3" key="1">
    <citation type="submission" date="2021-12" db="EMBL/GenBank/DDBJ databases">
        <title>Discovery of the Pendulisporaceae a myxobacterial family with distinct sporulation behavior and unique specialized metabolism.</title>
        <authorList>
            <person name="Garcia R."/>
            <person name="Popoff A."/>
            <person name="Bader C.D."/>
            <person name="Loehr J."/>
            <person name="Walesch S."/>
            <person name="Walt C."/>
            <person name="Boldt J."/>
            <person name="Bunk B."/>
            <person name="Haeckl F.J.F.P.J."/>
            <person name="Gunesch A.P."/>
            <person name="Birkelbach J."/>
            <person name="Nuebel U."/>
            <person name="Pietschmann T."/>
            <person name="Bach T."/>
            <person name="Mueller R."/>
        </authorList>
    </citation>
    <scope>NUCLEOTIDE SEQUENCE [LARGE SCALE GENOMIC DNA]</scope>
    <source>
        <strain evidence="2 3">MSr12523</strain>
    </source>
</reference>
<dbReference type="InterPro" id="IPR029058">
    <property type="entry name" value="AB_hydrolase_fold"/>
</dbReference>
<dbReference type="Gene3D" id="3.40.50.1820">
    <property type="entry name" value="alpha/beta hydrolase"/>
    <property type="match status" value="1"/>
</dbReference>
<dbReference type="Proteomes" id="UP001379533">
    <property type="component" value="Chromosome"/>
</dbReference>
<dbReference type="InterPro" id="IPR050266">
    <property type="entry name" value="AB_hydrolase_sf"/>
</dbReference>
<evidence type="ECO:0000259" key="1">
    <source>
        <dbReference type="Pfam" id="PF00561"/>
    </source>
</evidence>
<gene>
    <name evidence="2" type="ORF">LZC95_02370</name>
</gene>
<dbReference type="SUPFAM" id="SSF53474">
    <property type="entry name" value="alpha/beta-Hydrolases"/>
    <property type="match status" value="1"/>
</dbReference>
<evidence type="ECO:0000313" key="3">
    <source>
        <dbReference type="Proteomes" id="UP001379533"/>
    </source>
</evidence>
<keyword evidence="2" id="KW-0378">Hydrolase</keyword>
<protein>
    <submittedName>
        <fullName evidence="2">Alpha/beta hydrolase</fullName>
    </submittedName>
</protein>